<dbReference type="OrthoDB" id="2326088at2"/>
<accession>A0A317F1W8</accession>
<reference evidence="2" key="1">
    <citation type="submission" date="2018-05" db="EMBL/GenBank/DDBJ databases">
        <title>Pedobacter paludis sp. nov., isolated from wetland soil.</title>
        <authorList>
            <person name="Zhang Y."/>
        </authorList>
    </citation>
    <scope>NUCLEOTIDE SEQUENCE [LARGE SCALE GENOMIC DNA]</scope>
    <source>
        <strain evidence="2">R-8</strain>
    </source>
</reference>
<dbReference type="Proteomes" id="UP000245391">
    <property type="component" value="Unassembled WGS sequence"/>
</dbReference>
<evidence type="ECO:0000313" key="1">
    <source>
        <dbReference type="EMBL" id="PWS31446.1"/>
    </source>
</evidence>
<dbReference type="SUPFAM" id="SSF55144">
    <property type="entry name" value="LigT-like"/>
    <property type="match status" value="1"/>
</dbReference>
<name>A0A317F1W8_9SPHI</name>
<dbReference type="RefSeq" id="WP_109930324.1">
    <property type="nucleotide sequence ID" value="NZ_QGNY01000004.1"/>
</dbReference>
<keyword evidence="2" id="KW-1185">Reference proteome</keyword>
<protein>
    <submittedName>
        <fullName evidence="1">Mutarotase</fullName>
    </submittedName>
</protein>
<dbReference type="EMBL" id="QGNY01000004">
    <property type="protein sequence ID" value="PWS31446.1"/>
    <property type="molecule type" value="Genomic_DNA"/>
</dbReference>
<organism evidence="1 2">
    <name type="scientific">Pedobacter paludis</name>
    <dbReference type="NCBI Taxonomy" id="2203212"/>
    <lineage>
        <taxon>Bacteria</taxon>
        <taxon>Pseudomonadati</taxon>
        <taxon>Bacteroidota</taxon>
        <taxon>Sphingobacteriia</taxon>
        <taxon>Sphingobacteriales</taxon>
        <taxon>Sphingobacteriaceae</taxon>
        <taxon>Pedobacter</taxon>
    </lineage>
</organism>
<gene>
    <name evidence="1" type="ORF">DF947_12675</name>
</gene>
<dbReference type="InterPro" id="IPR009097">
    <property type="entry name" value="Cyclic_Pdiesterase"/>
</dbReference>
<proteinExistence type="predicted"/>
<comment type="caution">
    <text evidence="1">The sequence shown here is derived from an EMBL/GenBank/DDBJ whole genome shotgun (WGS) entry which is preliminary data.</text>
</comment>
<sequence>MNLEEHYSNLYKDSYKKISDGDYTIDPLIDVLDDYRFGITIVARPSLSVKNNIQNFLTELKAIDGNQYYYLNSDLHITVMSLISCYTGFNLNQISVPKYIELINKSLSGIKSFAIHFKGLTLSPSCVIVQGFFDDDTLEDIRNNLRINFRNSDLEQSIDKRYSIQTAHSTVVRFRKELEEKDSFLNMVERYRDYNFGSFKVENLELVYNDWYQREKFVKHLHSFNLR</sequence>
<evidence type="ECO:0000313" key="2">
    <source>
        <dbReference type="Proteomes" id="UP000245391"/>
    </source>
</evidence>
<dbReference type="Gene3D" id="3.90.1140.10">
    <property type="entry name" value="Cyclic phosphodiesterase"/>
    <property type="match status" value="1"/>
</dbReference>
<dbReference type="AlphaFoldDB" id="A0A317F1W8"/>